<proteinExistence type="predicted"/>
<protein>
    <submittedName>
        <fullName evidence="2">Uncharacterized protein</fullName>
    </submittedName>
</protein>
<dbReference type="EMBL" id="BKCJ011091649">
    <property type="protein sequence ID" value="GFC83848.1"/>
    <property type="molecule type" value="Genomic_DNA"/>
</dbReference>
<comment type="caution">
    <text evidence="2">The sequence shown here is derived from an EMBL/GenBank/DDBJ whole genome shotgun (WGS) entry which is preliminary data.</text>
</comment>
<evidence type="ECO:0000256" key="1">
    <source>
        <dbReference type="SAM" id="MobiDB-lite"/>
    </source>
</evidence>
<reference evidence="2" key="1">
    <citation type="journal article" date="2019" name="Sci. Rep.">
        <title>Draft genome of Tanacetum cinerariifolium, the natural source of mosquito coil.</title>
        <authorList>
            <person name="Yamashiro T."/>
            <person name="Shiraishi A."/>
            <person name="Satake H."/>
            <person name="Nakayama K."/>
        </authorList>
    </citation>
    <scope>NUCLEOTIDE SEQUENCE</scope>
</reference>
<evidence type="ECO:0000313" key="2">
    <source>
        <dbReference type="EMBL" id="GFC83848.1"/>
    </source>
</evidence>
<dbReference type="AlphaFoldDB" id="A0A699REM9"/>
<name>A0A699REM9_TANCI</name>
<gene>
    <name evidence="2" type="ORF">Tci_855818</name>
</gene>
<sequence>MADGAMIKFDSDSDSDDDPLPYAPYASKEIVPSPLGSVHAYHDMAGHTKHFTTLRELL</sequence>
<accession>A0A699REM9</accession>
<feature type="non-terminal residue" evidence="2">
    <location>
        <position position="58"/>
    </location>
</feature>
<feature type="region of interest" description="Disordered" evidence="1">
    <location>
        <begin position="1"/>
        <end position="24"/>
    </location>
</feature>
<organism evidence="2">
    <name type="scientific">Tanacetum cinerariifolium</name>
    <name type="common">Dalmatian daisy</name>
    <name type="synonym">Chrysanthemum cinerariifolium</name>
    <dbReference type="NCBI Taxonomy" id="118510"/>
    <lineage>
        <taxon>Eukaryota</taxon>
        <taxon>Viridiplantae</taxon>
        <taxon>Streptophyta</taxon>
        <taxon>Embryophyta</taxon>
        <taxon>Tracheophyta</taxon>
        <taxon>Spermatophyta</taxon>
        <taxon>Magnoliopsida</taxon>
        <taxon>eudicotyledons</taxon>
        <taxon>Gunneridae</taxon>
        <taxon>Pentapetalae</taxon>
        <taxon>asterids</taxon>
        <taxon>campanulids</taxon>
        <taxon>Asterales</taxon>
        <taxon>Asteraceae</taxon>
        <taxon>Asteroideae</taxon>
        <taxon>Anthemideae</taxon>
        <taxon>Anthemidinae</taxon>
        <taxon>Tanacetum</taxon>
    </lineage>
</organism>